<gene>
    <name evidence="2" type="ORF">UHOR_01988</name>
</gene>
<feature type="region of interest" description="Disordered" evidence="1">
    <location>
        <begin position="983"/>
        <end position="1011"/>
    </location>
</feature>
<feature type="compositionally biased region" description="Low complexity" evidence="1">
    <location>
        <begin position="90"/>
        <end position="118"/>
    </location>
</feature>
<feature type="region of interest" description="Disordered" evidence="1">
    <location>
        <begin position="80"/>
        <end position="118"/>
    </location>
</feature>
<dbReference type="Proteomes" id="UP000006174">
    <property type="component" value="Unassembled WGS sequence"/>
</dbReference>
<evidence type="ECO:0000313" key="3">
    <source>
        <dbReference type="Proteomes" id="UP000006174"/>
    </source>
</evidence>
<dbReference type="PANTHER" id="PTHR33266:SF1">
    <property type="entry name" value="F-BOX DOMAIN-CONTAINING PROTEIN"/>
    <property type="match status" value="1"/>
</dbReference>
<dbReference type="PANTHER" id="PTHR33266">
    <property type="entry name" value="CHROMOSOME 15, WHOLE GENOME SHOTGUN SEQUENCE"/>
    <property type="match status" value="1"/>
</dbReference>
<feature type="non-terminal residue" evidence="2">
    <location>
        <position position="1091"/>
    </location>
</feature>
<dbReference type="STRING" id="1128400.I2G5T8"/>
<sequence>MRGENNSLVANLLVRARIVKIGRVDRIGQSVGCVVVHVVHVVHVVRVCGGSVLVDSIPPPSLPAPIALLPSLPTTAPRNLIPMLPPTLNPGSSPASPAVSTTPHDTPSSPSLPGLPASPRKKLLYDTLKKSFDDQDSFSRYWIQTLELATLPNIGRKKRLDMLNLFLGLEHFEQLIDRLKSIADRLPESFVDSFLHHSGSACLKEQFDAETLLERIDQSALFQPTLDPVDRLALVLQHAFVPGAPRRVRMPLSDFTSTFNGQALEMLVHHIKSSGFGKTRLCVQLSTVCPGMLVSLTQNYDDSEPPQDKPVYDYFQRVKGLLPGSLETKYQPNEEKMRFNEAHLSILAWLAIYCQTTAYYLIQLQHASGCFDPPAHHQDPAACWRAVVFYYARTTGLKEGSFFETPSNLCHQSRLPHLCSTDIPPSTDNPLAHVHPANQAADPPPSLLATPRIREKILDYICETATTLASTMKGQYSCQLSYHELLTHSIRDHLKPSLQLVEHLFRDADPNSFFFLALDKCSSIDTLLPYIRLVWFFAVPKMTWILLIDTNPNLAPHAPAGESRQASRRPSEFDMQSFPQPFSAMPLDPNLTSQHLRTLFSGGGQLTMRDLDAFLPRFGRPLWMDSRYHSDGFIMPRAIINKLVSRVWIWPDELKDYQSDPLGDTIQNLIALASRRLHLDLSSKAGPQIWYPFVRNQIACRLRYFGRIYSTSDSIKSGTPGEPPLSLAVAWSVRSKPELAIVNVSEPVGLKVGAQGELGIALLSTMAIDLAMSQRYSDDLCDYICNGPSTSADTKYTALYGLVSVHDWLCTLTGSKYVVCAPAVSGSSSGFSGSEDGEEVMADRDQADQGLPSQLASWARRAWLNFTHPTILPEEIPLDRRIGTELLRELWIRHATAQGVSNQAGWTLLIPVYESHSDQPPNGADKFDETKLSYIAIQVMNSINRPTREVKEAAVGPHLAVDQEKQCLELFFDVKGLASCRGHEYSQRRHPTPASNKQRAPKTKEQEEEDAKSRLLLRHHIFISGLTPEGLPLLKQLEGPAAKQAKLLFGDADSLDTLEFDEAHAHYVRRLPSEEHRRTWDEAQTCTEGRL</sequence>
<dbReference type="AlphaFoldDB" id="I2G5T8"/>
<proteinExistence type="predicted"/>
<dbReference type="HOGENOM" id="CLU_284631_0_0_1"/>
<dbReference type="EMBL" id="CAGI01000192">
    <property type="protein sequence ID" value="CCF54531.1"/>
    <property type="molecule type" value="Genomic_DNA"/>
</dbReference>
<evidence type="ECO:0000313" key="2">
    <source>
        <dbReference type="EMBL" id="CCF54531.1"/>
    </source>
</evidence>
<keyword evidence="3" id="KW-1185">Reference proteome</keyword>
<comment type="caution">
    <text evidence="2">The sequence shown here is derived from an EMBL/GenBank/DDBJ whole genome shotgun (WGS) entry which is preliminary data.</text>
</comment>
<accession>I2G5T8</accession>
<organism evidence="2 3">
    <name type="scientific">Ustilago hordei</name>
    <name type="common">Barley covered smut fungus</name>
    <dbReference type="NCBI Taxonomy" id="120017"/>
    <lineage>
        <taxon>Eukaryota</taxon>
        <taxon>Fungi</taxon>
        <taxon>Dikarya</taxon>
        <taxon>Basidiomycota</taxon>
        <taxon>Ustilaginomycotina</taxon>
        <taxon>Ustilaginomycetes</taxon>
        <taxon>Ustilaginales</taxon>
        <taxon>Ustilaginaceae</taxon>
        <taxon>Ustilago</taxon>
    </lineage>
</organism>
<name>I2G5T8_USTHO</name>
<evidence type="ECO:0000256" key="1">
    <source>
        <dbReference type="SAM" id="MobiDB-lite"/>
    </source>
</evidence>
<protein>
    <submittedName>
        <fullName evidence="2">Conserved uncharacterized protein (N-terminal)</fullName>
    </submittedName>
</protein>
<reference evidence="2 3" key="1">
    <citation type="journal article" date="2012" name="Plant Cell">
        <title>Genome comparison of barley and maize smut fungi reveals targeted loss of RNA silencing components and species-specific presence of transposable elements.</title>
        <authorList>
            <person name="Laurie J.D."/>
            <person name="Ali S."/>
            <person name="Linning R."/>
            <person name="Mannhaupt G."/>
            <person name="Wong P."/>
            <person name="Gueldener U."/>
            <person name="Muensterkoetter M."/>
            <person name="Moore R."/>
            <person name="Kahmann R."/>
            <person name="Bakkeren G."/>
            <person name="Schirawski J."/>
        </authorList>
    </citation>
    <scope>NUCLEOTIDE SEQUENCE [LARGE SCALE GENOMIC DNA]</scope>
    <source>
        <strain evidence="3">Uh4875-4</strain>
    </source>
</reference>
<dbReference type="eggNOG" id="ENOG502RE61">
    <property type="taxonomic scope" value="Eukaryota"/>
</dbReference>